<proteinExistence type="inferred from homology"/>
<dbReference type="PROSITE" id="PS00139">
    <property type="entry name" value="THIOL_PROTEASE_CYS"/>
    <property type="match status" value="1"/>
</dbReference>
<organism evidence="16 17">
    <name type="scientific">Hyalella azteca</name>
    <name type="common">Amphipod</name>
    <dbReference type="NCBI Taxonomy" id="294128"/>
    <lineage>
        <taxon>Eukaryota</taxon>
        <taxon>Metazoa</taxon>
        <taxon>Ecdysozoa</taxon>
        <taxon>Arthropoda</taxon>
        <taxon>Crustacea</taxon>
        <taxon>Multicrustacea</taxon>
        <taxon>Malacostraca</taxon>
        <taxon>Eumalacostraca</taxon>
        <taxon>Peracarida</taxon>
        <taxon>Amphipoda</taxon>
        <taxon>Senticaudata</taxon>
        <taxon>Talitrida</taxon>
        <taxon>Talitroidea</taxon>
        <taxon>Hyalellidae</taxon>
        <taxon>Hyalella</taxon>
    </lineage>
</organism>
<evidence type="ECO:0000256" key="11">
    <source>
        <dbReference type="PROSITE-ProRule" id="PRU00239"/>
    </source>
</evidence>
<dbReference type="SMART" id="SM00230">
    <property type="entry name" value="CysPc"/>
    <property type="match status" value="1"/>
</dbReference>
<dbReference type="SUPFAM" id="SSF57184">
    <property type="entry name" value="Growth factor receptor domain"/>
    <property type="match status" value="1"/>
</dbReference>
<dbReference type="GO" id="GO:0006508">
    <property type="term" value="P:proteolysis"/>
    <property type="evidence" value="ECO:0007669"/>
    <property type="project" value="UniProtKB-KW"/>
</dbReference>
<feature type="compositionally biased region" description="Polar residues" evidence="13">
    <location>
        <begin position="945"/>
        <end position="955"/>
    </location>
</feature>
<dbReference type="PANTHER" id="PTHR10183">
    <property type="entry name" value="CALPAIN"/>
    <property type="match status" value="1"/>
</dbReference>
<dbReference type="InterPro" id="IPR022684">
    <property type="entry name" value="Calpain_cysteine_protease"/>
</dbReference>
<dbReference type="Gene3D" id="3.90.70.10">
    <property type="entry name" value="Cysteine proteinases"/>
    <property type="match status" value="1"/>
</dbReference>
<feature type="domain" description="Calpain catalytic" evidence="15">
    <location>
        <begin position="1347"/>
        <end position="1656"/>
    </location>
</feature>
<feature type="domain" description="RanBP2-type" evidence="14">
    <location>
        <begin position="1261"/>
        <end position="1290"/>
    </location>
</feature>
<dbReference type="GeneID" id="108680075"/>
<keyword evidence="16" id="KW-1185">Reference proteome</keyword>
<keyword evidence="9" id="KW-0862">Zinc</keyword>
<dbReference type="PRINTS" id="PR00704">
    <property type="entry name" value="CALPAIN"/>
</dbReference>
<dbReference type="GO" id="GO:0005737">
    <property type="term" value="C:cytoplasm"/>
    <property type="evidence" value="ECO:0007669"/>
    <property type="project" value="TreeGrafter"/>
</dbReference>
<dbReference type="PANTHER" id="PTHR10183:SF382">
    <property type="entry name" value="CALPAIN-15"/>
    <property type="match status" value="1"/>
</dbReference>
<feature type="active site" evidence="10 11">
    <location>
        <position position="1600"/>
    </location>
</feature>
<feature type="compositionally biased region" description="Basic and acidic residues" evidence="13">
    <location>
        <begin position="1"/>
        <end position="17"/>
    </location>
</feature>
<dbReference type="InterPro" id="IPR038765">
    <property type="entry name" value="Papain-like_cys_pep_sf"/>
</dbReference>
<keyword evidence="7 11" id="KW-0378">Hydrolase</keyword>
<feature type="domain" description="RanBP2-type" evidence="14">
    <location>
        <begin position="1063"/>
        <end position="1092"/>
    </location>
</feature>
<evidence type="ECO:0000259" key="14">
    <source>
        <dbReference type="PROSITE" id="PS50199"/>
    </source>
</evidence>
<feature type="region of interest" description="Disordered" evidence="13">
    <location>
        <begin position="1160"/>
        <end position="1217"/>
    </location>
</feature>
<evidence type="ECO:0000256" key="9">
    <source>
        <dbReference type="ARBA" id="ARBA00022833"/>
    </source>
</evidence>
<evidence type="ECO:0000313" key="17">
    <source>
        <dbReference type="RefSeq" id="XP_018024321.1"/>
    </source>
</evidence>
<dbReference type="InterPro" id="IPR001876">
    <property type="entry name" value="Znf_RanBP2"/>
</dbReference>
<comment type="similarity">
    <text evidence="1">Belongs to the peptidase C2 family.</text>
</comment>
<dbReference type="SMART" id="SM00547">
    <property type="entry name" value="ZnF_RBZ"/>
    <property type="match status" value="7"/>
</dbReference>
<sequence length="1938" mass="214143">MDKNKPSEKKLDNEKCKKPSPGDFPIYSRVNKKSKRLKSQISDPSAQKSTQYPQSDKDLTYIQPYFPSHIPKSDSTGSFFCNNTPESSEVAPAQALLHSSSQIFNSSEPSECKQYSDIKGCKSKLKPASCIGIKESARSSEQPIYAVLKPEKQILKETYSDLSSCSPRSDGKCQKAGDSASCIAIDDDDTPPPPPVRHSSIVCSKIYQKITSNWKFDYLKPPIQAIENLKCEINNSSGSDGRKLKANNHFQLKSDAGIVPSADCDTEDEPPVPPKRYSSIATRDQSFHEVSQKVTEKEDKSTIQQPTISSQNEFSTEEPIVNIKDFNKTTCASACLDSSSSEISPITHNKNNKLDKDCTIANNKVNCTDNRSSHVDYDLHISQSADIYDISVRPKISYCDLVNSISSSGTNADTDWESSIPSDSEAAFDCHDPSLEQELDINVIVKTELSVRPKIRKRTNISRNKSKLLKPGISCLDNSYSDDSLGFPEKVHHDMTLNYIPLCDESIFLSSSPLFTSNPLVEHIYPSIRSPSYSLIKPSADSSLNSSLLDCHSSKSSPVHQAVDLEQVCHGISGKELNKFKISGDLLLPTAGFSSHLDAGDQISSSLSRVKRALTSQLSSPTPGSQFKDQLNSKTFTDKGCHRAGFLAASWVCNSCQFRNVHHAPDCLICDASCSTSSPSVVLLPRNALSPANLKSYKYWPSDTDKPLLRHQTATDLQITKLENRIHSQNPDILSRDLERRRERPCVSSEEEDVEQLLTPPPTVIVHDISRLSWKCKKCRHYNSRHSARCSSCVKFPCSIQNDGNADMELNKNRPTNLNNLNSSGLETCSLGASAKNGLDNAMPPVEEVERPLMVENNLYFLGKDNRVTAIDSLGNVSSSRLDDNAKNTEARSPAREISSIKNLNEVEDQKKSKREKSLKTFGWQCDWCSFNNLHSTNTCSACSISRKPAQSDNTPPRKIKSHAKSSSSKVNVSRDVPLIDLRSPLREKDSSCDDDTLALKQMWTCAKCSYTYNPKWSKFCDMCNSFKNNVNDRTREVLEQNLDDDFQILPANLGQSMPNYSPDQPWSCVKCTLLNSGSSNACKACDGSRLKSLSHLDEQTLKRGEFWTCVVCTLKNALSSRRCKACKARVDGSIGTRDKMEGSGEISGASVAAVCIIPDTDQPQPYPKREKSASILRSSQSFDDVGSDAQRRRDQVGGGNNRDVPHSRIAGAELTKSSSCSENLSLGRNKVAEHQAMDTSSSTEVCRVERPRRLPEVPHKRGSWTCSACTYLNSSSAVSCAMCGSSPTLDDIVANVSRPGSSASSTAGSGGSSYSELVEVLREMEEHEALVSWKRIVQYCRKHKHPFVDDSFPPIARSLYYSNGGGGMAADNRVTQWLRPHQILTEDDASIGHKPWVVFRTPLPSDISQGVLGNCWLLSALSVLAERDDLVRKIMVTKELCPEGVYQIRLCRSGRWVTVLVDDLLPCDSRRHLVYSQTQRRQLWVPLIEKAVAKVHGCYEALVSGRSIEGLATLTGAPCESIPLQPSSSPQEEAVDSELIWAQLLSSRTAGFLMGASCGGGNMRVVEEEYKSVGLRPRHAYSVLDVQDVDGFRLLRLRNPWGHYSWRGDWSDHSDKWTPALRTRLLPNGGQEGIFWIAFNDVLKYFDCIDICKVVSGWCELRLVGSLPPCVDTSVLCPTLLTVLDHTEVEFSLFQDGHRNSGSASRSLLDLCIVVFRAGEVSGGSAGPPVLGAVVHHSRRQVRGFVGCSAMMEPGRYYVLCLAFNHWHTSYASAESYPGYVLALHTSKRVAVEQTRITSPFLLADALIHLGLARGQRHEGREGMTVYYLTKGWAGLVVVVENRHPDMCILVICDCHESYNVVSTRAELRTVDSVPPLHRQVIIVLTQLESGGGFSIAHRLTHRPSHSPGLHDWGPPHTNHHPAIDGNVYGLHAPRPI</sequence>
<dbReference type="InterPro" id="IPR001300">
    <property type="entry name" value="Peptidase_C2_calpain_cat"/>
</dbReference>
<dbReference type="InterPro" id="IPR000169">
    <property type="entry name" value="Pept_cys_AS"/>
</dbReference>
<evidence type="ECO:0000256" key="7">
    <source>
        <dbReference type="ARBA" id="ARBA00022801"/>
    </source>
</evidence>
<keyword evidence="4" id="KW-0479">Metal-binding</keyword>
<dbReference type="GO" id="GO:0004198">
    <property type="term" value="F:calcium-dependent cysteine-type endopeptidase activity"/>
    <property type="evidence" value="ECO:0007669"/>
    <property type="project" value="InterPro"/>
</dbReference>
<dbReference type="PROSITE" id="PS50199">
    <property type="entry name" value="ZF_RANBP2_2"/>
    <property type="match status" value="5"/>
</dbReference>
<evidence type="ECO:0000313" key="16">
    <source>
        <dbReference type="Proteomes" id="UP000694843"/>
    </source>
</evidence>
<evidence type="ECO:0000313" key="18">
    <source>
        <dbReference type="RefSeq" id="XP_047738317.1"/>
    </source>
</evidence>
<evidence type="ECO:0000256" key="6">
    <source>
        <dbReference type="ARBA" id="ARBA00022771"/>
    </source>
</evidence>
<dbReference type="RefSeq" id="XP_018024321.1">
    <property type="nucleotide sequence ID" value="XM_018168832.2"/>
</dbReference>
<feature type="region of interest" description="Disordered" evidence="13">
    <location>
        <begin position="293"/>
        <end position="314"/>
    </location>
</feature>
<evidence type="ECO:0000256" key="5">
    <source>
        <dbReference type="ARBA" id="ARBA00022737"/>
    </source>
</evidence>
<feature type="domain" description="RanBP2-type" evidence="14">
    <location>
        <begin position="1103"/>
        <end position="1133"/>
    </location>
</feature>
<dbReference type="OrthoDB" id="424753at2759"/>
<feature type="compositionally biased region" description="Polar residues" evidence="13">
    <location>
        <begin position="302"/>
        <end position="314"/>
    </location>
</feature>
<dbReference type="CTD" id="44014"/>
<keyword evidence="3 11" id="KW-0645">Protease</keyword>
<dbReference type="Gene3D" id="2.30.30.380">
    <property type="entry name" value="Zn-finger domain of Sec23/24"/>
    <property type="match status" value="1"/>
</dbReference>
<feature type="region of interest" description="Disordered" evidence="13">
    <location>
        <begin position="1"/>
        <end position="58"/>
    </location>
</feature>
<evidence type="ECO:0000256" key="13">
    <source>
        <dbReference type="SAM" id="MobiDB-lite"/>
    </source>
</evidence>
<dbReference type="SUPFAM" id="SSF54001">
    <property type="entry name" value="Cysteine proteinases"/>
    <property type="match status" value="1"/>
</dbReference>
<evidence type="ECO:0000256" key="10">
    <source>
        <dbReference type="PIRSR" id="PIRSR622684-1"/>
    </source>
</evidence>
<keyword evidence="2" id="KW-0597">Phosphoprotein</keyword>
<feature type="compositionally biased region" description="Polar residues" evidence="13">
    <location>
        <begin position="39"/>
        <end position="54"/>
    </location>
</feature>
<feature type="active site" evidence="10 11">
    <location>
        <position position="1580"/>
    </location>
</feature>
<dbReference type="PROSITE" id="PS50203">
    <property type="entry name" value="CALPAIN_CAT"/>
    <property type="match status" value="1"/>
</dbReference>
<dbReference type="InterPro" id="IPR009030">
    <property type="entry name" value="Growth_fac_rcpt_cys_sf"/>
</dbReference>
<evidence type="ECO:0000256" key="1">
    <source>
        <dbReference type="ARBA" id="ARBA00007623"/>
    </source>
</evidence>
<keyword evidence="6 12" id="KW-0863">Zinc-finger</keyword>
<accession>A0A8B7PG90</accession>
<protein>
    <submittedName>
        <fullName evidence="17 18">Uncharacterized protein LOC108680075</fullName>
    </submittedName>
</protein>
<dbReference type="CDD" id="cd00044">
    <property type="entry name" value="CysPc"/>
    <property type="match status" value="1"/>
</dbReference>
<dbReference type="KEGG" id="hazt:108680075"/>
<keyword evidence="5" id="KW-0677">Repeat</keyword>
<evidence type="ECO:0000256" key="8">
    <source>
        <dbReference type="ARBA" id="ARBA00022807"/>
    </source>
</evidence>
<feature type="region of interest" description="Disordered" evidence="13">
    <location>
        <begin position="257"/>
        <end position="278"/>
    </location>
</feature>
<feature type="domain" description="RanBP2-type" evidence="14">
    <location>
        <begin position="643"/>
        <end position="676"/>
    </location>
</feature>
<dbReference type="GO" id="GO:0008270">
    <property type="term" value="F:zinc ion binding"/>
    <property type="evidence" value="ECO:0007669"/>
    <property type="project" value="UniProtKB-KW"/>
</dbReference>
<name>A0A8B7PG90_HYAAZ</name>
<dbReference type="Proteomes" id="UP000694843">
    <property type="component" value="Unplaced"/>
</dbReference>
<dbReference type="Gene3D" id="4.10.1060.10">
    <property type="entry name" value="Zinc finger, RanBP2-type"/>
    <property type="match status" value="1"/>
</dbReference>
<reference evidence="17 18" key="1">
    <citation type="submission" date="2025-04" db="UniProtKB">
        <authorList>
            <consortium name="RefSeq"/>
        </authorList>
    </citation>
    <scope>IDENTIFICATION</scope>
    <source>
        <tissue evidence="17 18">Whole organism</tissue>
    </source>
</reference>
<feature type="domain" description="RanBP2-type" evidence="14">
    <location>
        <begin position="920"/>
        <end position="949"/>
    </location>
</feature>
<feature type="region of interest" description="Disordered" evidence="13">
    <location>
        <begin position="945"/>
        <end position="972"/>
    </location>
</feature>
<keyword evidence="8 11" id="KW-0788">Thiol protease</keyword>
<feature type="active site" evidence="10 11">
    <location>
        <position position="1416"/>
    </location>
</feature>
<evidence type="ECO:0000256" key="4">
    <source>
        <dbReference type="ARBA" id="ARBA00022723"/>
    </source>
</evidence>
<dbReference type="Pfam" id="PF00648">
    <property type="entry name" value="Peptidase_C2"/>
    <property type="match status" value="1"/>
</dbReference>
<gene>
    <name evidence="17 18" type="primary">LOC108680075</name>
</gene>
<evidence type="ECO:0000256" key="3">
    <source>
        <dbReference type="ARBA" id="ARBA00022670"/>
    </source>
</evidence>
<dbReference type="Pfam" id="PF00641">
    <property type="entry name" value="Zn_ribbon_RanBP"/>
    <property type="match status" value="3"/>
</dbReference>
<dbReference type="RefSeq" id="XP_047738317.1">
    <property type="nucleotide sequence ID" value="XM_047882361.1"/>
</dbReference>
<dbReference type="PROSITE" id="PS01358">
    <property type="entry name" value="ZF_RANBP2_1"/>
    <property type="match status" value="6"/>
</dbReference>
<evidence type="ECO:0000259" key="15">
    <source>
        <dbReference type="PROSITE" id="PS50203"/>
    </source>
</evidence>
<dbReference type="FunFam" id="3.90.70.10:FF:000010">
    <property type="entry name" value="Calpain 15"/>
    <property type="match status" value="1"/>
</dbReference>
<evidence type="ECO:0000256" key="12">
    <source>
        <dbReference type="PROSITE-ProRule" id="PRU00322"/>
    </source>
</evidence>
<evidence type="ECO:0000256" key="2">
    <source>
        <dbReference type="ARBA" id="ARBA00022553"/>
    </source>
</evidence>